<dbReference type="GO" id="GO:0008839">
    <property type="term" value="F:4-hydroxy-tetrahydrodipicolinate reductase"/>
    <property type="evidence" value="ECO:0007669"/>
    <property type="project" value="UniProtKB-UniRule"/>
</dbReference>
<dbReference type="Pfam" id="PF01113">
    <property type="entry name" value="DapB_N"/>
    <property type="match status" value="1"/>
</dbReference>
<dbReference type="HAMAP" id="MF_00102">
    <property type="entry name" value="DapB"/>
    <property type="match status" value="1"/>
</dbReference>
<keyword evidence="7 13" id="KW-0520">NAD</keyword>
<dbReference type="Pfam" id="PF05173">
    <property type="entry name" value="DapB_C"/>
    <property type="match status" value="1"/>
</dbReference>
<evidence type="ECO:0000256" key="2">
    <source>
        <dbReference type="ARBA" id="ARBA00022490"/>
    </source>
</evidence>
<feature type="binding site" evidence="13">
    <location>
        <position position="150"/>
    </location>
    <ligand>
        <name>(S)-2,3,4,5-tetrahydrodipicolinate</name>
        <dbReference type="ChEBI" id="CHEBI:16845"/>
    </ligand>
</feature>
<dbReference type="InterPro" id="IPR022663">
    <property type="entry name" value="DapB_C"/>
</dbReference>
<proteinExistence type="inferred from homology"/>
<dbReference type="SUPFAM" id="SSF51735">
    <property type="entry name" value="NAD(P)-binding Rossmann-fold domains"/>
    <property type="match status" value="1"/>
</dbReference>
<evidence type="ECO:0000256" key="9">
    <source>
        <dbReference type="ARBA" id="ARBA00037922"/>
    </source>
</evidence>
<dbReference type="PIRSF" id="PIRSF000161">
    <property type="entry name" value="DHPR"/>
    <property type="match status" value="1"/>
</dbReference>
<evidence type="ECO:0000256" key="4">
    <source>
        <dbReference type="ARBA" id="ARBA00022857"/>
    </source>
</evidence>
<evidence type="ECO:0000259" key="14">
    <source>
        <dbReference type="Pfam" id="PF01113"/>
    </source>
</evidence>
<evidence type="ECO:0000256" key="3">
    <source>
        <dbReference type="ARBA" id="ARBA00022605"/>
    </source>
</evidence>
<dbReference type="PANTHER" id="PTHR20836:SF0">
    <property type="entry name" value="4-HYDROXY-TETRAHYDRODIPICOLINATE REDUCTASE 1, CHLOROPLASTIC-RELATED"/>
    <property type="match status" value="1"/>
</dbReference>
<feature type="binding site" evidence="13">
    <location>
        <begin position="159"/>
        <end position="160"/>
    </location>
    <ligand>
        <name>(S)-2,3,4,5-tetrahydrodipicolinate</name>
        <dbReference type="ChEBI" id="CHEBI:16845"/>
    </ligand>
</feature>
<comment type="pathway">
    <text evidence="9 13">Amino-acid biosynthesis; L-lysine biosynthesis via DAP pathway; (S)-tetrahydrodipicolinate from L-aspartate: step 4/4.</text>
</comment>
<evidence type="ECO:0000313" key="16">
    <source>
        <dbReference type="EMBL" id="MFD1644449.1"/>
    </source>
</evidence>
<evidence type="ECO:0000259" key="15">
    <source>
        <dbReference type="Pfam" id="PF05173"/>
    </source>
</evidence>
<keyword evidence="3 13" id="KW-0028">Amino-acid biosynthesis</keyword>
<keyword evidence="5 13" id="KW-0220">Diaminopimelate biosynthesis</keyword>
<keyword evidence="2 13" id="KW-0963">Cytoplasm</keyword>
<evidence type="ECO:0000256" key="7">
    <source>
        <dbReference type="ARBA" id="ARBA00023027"/>
    </source>
</evidence>
<evidence type="ECO:0000256" key="13">
    <source>
        <dbReference type="HAMAP-Rule" id="MF_00102"/>
    </source>
</evidence>
<gene>
    <name evidence="13 16" type="primary">dapB</name>
    <name evidence="16" type="ORF">ACFSBL_02025</name>
</gene>
<dbReference type="EMBL" id="JBHUDO010000001">
    <property type="protein sequence ID" value="MFD1644449.1"/>
    <property type="molecule type" value="Genomic_DNA"/>
</dbReference>
<keyword evidence="6 13" id="KW-0560">Oxidoreductase</keyword>
<feature type="binding site" evidence="13">
    <location>
        <begin position="117"/>
        <end position="120"/>
    </location>
    <ligand>
        <name>NAD(+)</name>
        <dbReference type="ChEBI" id="CHEBI:57540"/>
    </ligand>
</feature>
<feature type="binding site" evidence="13">
    <location>
        <begin position="7"/>
        <end position="12"/>
    </location>
    <ligand>
        <name>NAD(+)</name>
        <dbReference type="ChEBI" id="CHEBI:57540"/>
    </ligand>
</feature>
<sequence>MRLAVTGASGRMGGEVLAAAADRDASVVLAVSSDADTVDPTSAEADTEIVADADLPAALAAHEVDVLVDFTAPAALADYAAACADAGVALVTGTTGLTDEHRAALADAADSVPVLHAPNFSKGVAVLHRLVGDAAAALADYDVELVEAHHDGKTDAPSGTALSLLDAVDDARGESPRVHGREGEAPRREGEIGVHAVRAGDVTGMHEVWLAGGREELRLTHRAESRRVFAEGALDAAAWLAGRDAGEYSFAEVLEVGA</sequence>
<keyword evidence="4 13" id="KW-0521">NADP</keyword>
<dbReference type="AlphaFoldDB" id="A0ABD6DDR5"/>
<keyword evidence="8 13" id="KW-0457">Lysine biosynthesis</keyword>
<dbReference type="InterPro" id="IPR023940">
    <property type="entry name" value="DHDPR_bac"/>
</dbReference>
<feature type="domain" description="Dihydrodipicolinate reductase N-terminal" evidence="14">
    <location>
        <begin position="1"/>
        <end position="120"/>
    </location>
</feature>
<dbReference type="RefSeq" id="WP_368407745.1">
    <property type="nucleotide sequence ID" value="NZ_JANHJR010000002.1"/>
</dbReference>
<dbReference type="NCBIfam" id="TIGR00036">
    <property type="entry name" value="dapB"/>
    <property type="match status" value="1"/>
</dbReference>
<comment type="similarity">
    <text evidence="1 13">Belongs to the DapB family.</text>
</comment>
<organism evidence="16 17">
    <name type="scientific">Haloarchaeobius litoreus</name>
    <dbReference type="NCBI Taxonomy" id="755306"/>
    <lineage>
        <taxon>Archaea</taxon>
        <taxon>Methanobacteriati</taxon>
        <taxon>Methanobacteriota</taxon>
        <taxon>Stenosarchaea group</taxon>
        <taxon>Halobacteria</taxon>
        <taxon>Halobacteriales</taxon>
        <taxon>Halorubellaceae</taxon>
        <taxon>Haloarchaeobius</taxon>
    </lineage>
</organism>
<comment type="caution">
    <text evidence="13">Was originally thought to be a dihydrodipicolinate reductase (DHDPR), catalyzing the conversion of dihydrodipicolinate to tetrahydrodipicolinate. However, it was shown in E.coli that the substrate of the enzymatic reaction is not dihydrodipicolinate (DHDP) but in fact (2S,4S)-4-hydroxy-2,3,4,5-tetrahydrodipicolinic acid (HTPA), the product released by the DapA-catalyzed reaction.</text>
</comment>
<dbReference type="PANTHER" id="PTHR20836">
    <property type="entry name" value="DIHYDRODIPICOLINATE REDUCTASE"/>
    <property type="match status" value="1"/>
</dbReference>
<dbReference type="EC" id="1.17.1.8" evidence="10 13"/>
<dbReference type="InterPro" id="IPR000846">
    <property type="entry name" value="DapB_N"/>
</dbReference>
<feature type="active site" description="Proton donor/acceptor" evidence="13">
    <location>
        <position position="149"/>
    </location>
</feature>
<dbReference type="GO" id="GO:0050661">
    <property type="term" value="F:NADP binding"/>
    <property type="evidence" value="ECO:0007669"/>
    <property type="project" value="UniProtKB-UniRule"/>
</dbReference>
<comment type="catalytic activity">
    <reaction evidence="12 13">
        <text>(S)-2,3,4,5-tetrahydrodipicolinate + NAD(+) + H2O = (2S,4S)-4-hydroxy-2,3,4,5-tetrahydrodipicolinate + NADH + H(+)</text>
        <dbReference type="Rhea" id="RHEA:35323"/>
        <dbReference type="ChEBI" id="CHEBI:15377"/>
        <dbReference type="ChEBI" id="CHEBI:15378"/>
        <dbReference type="ChEBI" id="CHEBI:16845"/>
        <dbReference type="ChEBI" id="CHEBI:57540"/>
        <dbReference type="ChEBI" id="CHEBI:57945"/>
        <dbReference type="ChEBI" id="CHEBI:67139"/>
        <dbReference type="EC" id="1.17.1.8"/>
    </reaction>
</comment>
<dbReference type="SUPFAM" id="SSF55347">
    <property type="entry name" value="Glyceraldehyde-3-phosphate dehydrogenase-like, C-terminal domain"/>
    <property type="match status" value="1"/>
</dbReference>
<evidence type="ECO:0000256" key="1">
    <source>
        <dbReference type="ARBA" id="ARBA00006642"/>
    </source>
</evidence>
<evidence type="ECO:0000313" key="17">
    <source>
        <dbReference type="Proteomes" id="UP001597034"/>
    </source>
</evidence>
<dbReference type="InterPro" id="IPR022664">
    <property type="entry name" value="DapB_N_CS"/>
</dbReference>
<evidence type="ECO:0000256" key="8">
    <source>
        <dbReference type="ARBA" id="ARBA00023154"/>
    </source>
</evidence>
<comment type="subcellular location">
    <subcellularLocation>
        <location evidence="13">Cytoplasm</location>
    </subcellularLocation>
</comment>
<dbReference type="GO" id="GO:0009089">
    <property type="term" value="P:lysine biosynthetic process via diaminopimelate"/>
    <property type="evidence" value="ECO:0007669"/>
    <property type="project" value="UniProtKB-UniRule"/>
</dbReference>
<protein>
    <recommendedName>
        <fullName evidence="10 13">4-hydroxy-tetrahydrodipicolinate reductase</fullName>
        <shortName evidence="13">HTPA reductase</shortName>
        <ecNumber evidence="10 13">1.17.1.8</ecNumber>
    </recommendedName>
</protein>
<comment type="caution">
    <text evidence="16">The sequence shown here is derived from an EMBL/GenBank/DDBJ whole genome shotgun (WGS) entry which is preliminary data.</text>
</comment>
<dbReference type="GO" id="GO:0019877">
    <property type="term" value="P:diaminopimelate biosynthetic process"/>
    <property type="evidence" value="ECO:0007669"/>
    <property type="project" value="UniProtKB-UniRule"/>
</dbReference>
<evidence type="ECO:0000256" key="12">
    <source>
        <dbReference type="ARBA" id="ARBA00049396"/>
    </source>
</evidence>
<accession>A0ABD6DDR5</accession>
<dbReference type="InterPro" id="IPR036291">
    <property type="entry name" value="NAD(P)-bd_dom_sf"/>
</dbReference>
<dbReference type="GO" id="GO:0005737">
    <property type="term" value="C:cytoplasm"/>
    <property type="evidence" value="ECO:0007669"/>
    <property type="project" value="UniProtKB-SubCell"/>
</dbReference>
<name>A0ABD6DDR5_9EURY</name>
<evidence type="ECO:0000256" key="11">
    <source>
        <dbReference type="ARBA" id="ARBA00049080"/>
    </source>
</evidence>
<evidence type="ECO:0000256" key="10">
    <source>
        <dbReference type="ARBA" id="ARBA00038983"/>
    </source>
</evidence>
<comment type="caution">
    <text evidence="13">Lacks conserved residue(s) required for the propagation of feature annotation.</text>
</comment>
<feature type="binding site" evidence="13">
    <location>
        <begin position="93"/>
        <end position="95"/>
    </location>
    <ligand>
        <name>NAD(+)</name>
        <dbReference type="ChEBI" id="CHEBI:57540"/>
    </ligand>
</feature>
<feature type="domain" description="Dihydrodipicolinate reductase C-terminal" evidence="15">
    <location>
        <begin position="123"/>
        <end position="254"/>
    </location>
</feature>
<dbReference type="CDD" id="cd02274">
    <property type="entry name" value="DHDPR_N"/>
    <property type="match status" value="1"/>
</dbReference>
<keyword evidence="17" id="KW-1185">Reference proteome</keyword>
<feature type="active site" description="Proton donor" evidence="13">
    <location>
        <position position="153"/>
    </location>
</feature>
<comment type="subunit">
    <text evidence="13">Homotetramer.</text>
</comment>
<dbReference type="Gene3D" id="3.30.360.10">
    <property type="entry name" value="Dihydrodipicolinate Reductase, domain 2"/>
    <property type="match status" value="1"/>
</dbReference>
<evidence type="ECO:0000256" key="5">
    <source>
        <dbReference type="ARBA" id="ARBA00022915"/>
    </source>
</evidence>
<comment type="function">
    <text evidence="13">Catalyzes the conversion of 4-hydroxy-tetrahydrodipicolinate (HTPA) to tetrahydrodipicolinate.</text>
</comment>
<dbReference type="Proteomes" id="UP001597034">
    <property type="component" value="Unassembled WGS sequence"/>
</dbReference>
<reference evidence="16 17" key="1">
    <citation type="journal article" date="2019" name="Int. J. Syst. Evol. Microbiol.">
        <title>The Global Catalogue of Microorganisms (GCM) 10K type strain sequencing project: providing services to taxonomists for standard genome sequencing and annotation.</title>
        <authorList>
            <consortium name="The Broad Institute Genomics Platform"/>
            <consortium name="The Broad Institute Genome Sequencing Center for Infectious Disease"/>
            <person name="Wu L."/>
            <person name="Ma J."/>
        </authorList>
    </citation>
    <scope>NUCLEOTIDE SEQUENCE [LARGE SCALE GENOMIC DNA]</scope>
    <source>
        <strain evidence="16 17">CGMCC 1.10390</strain>
    </source>
</reference>
<dbReference type="GO" id="GO:0051287">
    <property type="term" value="F:NAD binding"/>
    <property type="evidence" value="ECO:0007669"/>
    <property type="project" value="UniProtKB-UniRule"/>
</dbReference>
<comment type="catalytic activity">
    <reaction evidence="11 13">
        <text>(S)-2,3,4,5-tetrahydrodipicolinate + NADP(+) + H2O = (2S,4S)-4-hydroxy-2,3,4,5-tetrahydrodipicolinate + NADPH + H(+)</text>
        <dbReference type="Rhea" id="RHEA:35331"/>
        <dbReference type="ChEBI" id="CHEBI:15377"/>
        <dbReference type="ChEBI" id="CHEBI:15378"/>
        <dbReference type="ChEBI" id="CHEBI:16845"/>
        <dbReference type="ChEBI" id="CHEBI:57783"/>
        <dbReference type="ChEBI" id="CHEBI:58349"/>
        <dbReference type="ChEBI" id="CHEBI:67139"/>
        <dbReference type="EC" id="1.17.1.8"/>
    </reaction>
</comment>
<evidence type="ECO:0000256" key="6">
    <source>
        <dbReference type="ARBA" id="ARBA00023002"/>
    </source>
</evidence>
<dbReference type="Gene3D" id="3.40.50.720">
    <property type="entry name" value="NAD(P)-binding Rossmann-like Domain"/>
    <property type="match status" value="1"/>
</dbReference>
<dbReference type="PROSITE" id="PS01298">
    <property type="entry name" value="DAPB"/>
    <property type="match status" value="1"/>
</dbReference>
<dbReference type="GO" id="GO:0016726">
    <property type="term" value="F:oxidoreductase activity, acting on CH or CH2 groups, NAD or NADP as acceptor"/>
    <property type="evidence" value="ECO:0007669"/>
    <property type="project" value="UniProtKB-UniRule"/>
</dbReference>